<organism evidence="11 12">
    <name type="scientific">Haliscomenobacter hydrossis (strain ATCC 27775 / DSM 1100 / LMG 10767 / O)</name>
    <dbReference type="NCBI Taxonomy" id="760192"/>
    <lineage>
        <taxon>Bacteria</taxon>
        <taxon>Pseudomonadati</taxon>
        <taxon>Bacteroidota</taxon>
        <taxon>Saprospiria</taxon>
        <taxon>Saprospirales</taxon>
        <taxon>Haliscomenobacteraceae</taxon>
        <taxon>Haliscomenobacter</taxon>
    </lineage>
</organism>
<keyword evidence="5" id="KW-0418">Kinase</keyword>
<evidence type="ECO:0000256" key="5">
    <source>
        <dbReference type="ARBA" id="ARBA00022777"/>
    </source>
</evidence>
<dbReference type="Pfam" id="PF13614">
    <property type="entry name" value="AAA_31"/>
    <property type="match status" value="1"/>
</dbReference>
<accession>F4KR18</accession>
<comment type="similarity">
    <text evidence="1">Belongs to the CpsD/CapB family.</text>
</comment>
<feature type="domain" description="AAA" evidence="10">
    <location>
        <begin position="598"/>
        <end position="707"/>
    </location>
</feature>
<dbReference type="eggNOG" id="COG3206">
    <property type="taxonomic scope" value="Bacteria"/>
</dbReference>
<dbReference type="PANTHER" id="PTHR32309">
    <property type="entry name" value="TYROSINE-PROTEIN KINASE"/>
    <property type="match status" value="1"/>
</dbReference>
<evidence type="ECO:0000313" key="11">
    <source>
        <dbReference type="EMBL" id="AEE53256.1"/>
    </source>
</evidence>
<proteinExistence type="inferred from homology"/>
<dbReference type="PANTHER" id="PTHR32309:SF13">
    <property type="entry name" value="FERRIC ENTEROBACTIN TRANSPORT PROTEIN FEPE"/>
    <property type="match status" value="1"/>
</dbReference>
<sequence>MNEFEYPKAILLNSNLKDSSDSQVDYWGLLHKFILSKWYLYLAFSIICIGLAYVYYKNQQPVYAITSKLLIRERERDYGPGADFVKQNINFAAAAEDASNEIEMLTSFALMKAVVEDLGLETRYYWKHKFSEYDAYGNFPIVVDTFKLNPSAESTFKITPLNNYSFRFSQGSKTETQRFGTLFSNQFGVFRINRIGALPISSDSSMYVSFQDTKGLARNYQHNLSVELSDEKNHSSVLILGLRDVVPQRGIDIVNRLVDKFNQLKSEVNTEITLKTLELIDGRLANISAELASAESTVESYKLNNDIIAETTTDLSITLEDVNNLVKEQRKVELQQKMLQAMKSDLQDTSSKFKLIPINPALYDGKIRDLIQPYNDLVMERERFLTKGQTSNPVVQSNNQKLKSLQSSINLAIDHMQDDLNMQQNKLKYHYDQSSNHLRSVPSKERGLSDRVRIQSIKENLYVYLLQKREETALALVSNYANALLFDPPYSSIGPVGPNKIKIFAAAGMGGLAIPFFLILVLELLKNSVQTEEDLKSMLPEKTIMGVINHQKGKKQHSLLSKSQNTLTERFRTLRTNLQFHQREKTKSILVTSSTSDEGKTFVATNLAMSFALAKKKTIVVDFDLRKPSISKYFEGNAEIGLSSFLINQLEVEEVIQTSGDLPNLDYISGGPFIPNVSEQLTEQQLSVLFAYLKSKYDVIIIDSSPIGVVSDGMLLNNYVDNTLFVVRSNFTKKATIAKAREIFEQNKLVNPAIIFNGVKKQNDAYGYSYKDYGYA</sequence>
<evidence type="ECO:0000256" key="1">
    <source>
        <dbReference type="ARBA" id="ARBA00007316"/>
    </source>
</evidence>
<dbReference type="HOGENOM" id="CLU_009912_6_0_10"/>
<dbReference type="eggNOG" id="COG0489">
    <property type="taxonomic scope" value="Bacteria"/>
</dbReference>
<dbReference type="EC" id="2.7.10.2" evidence="2"/>
<dbReference type="GO" id="GO:0005886">
    <property type="term" value="C:plasma membrane"/>
    <property type="evidence" value="ECO:0007669"/>
    <property type="project" value="TreeGrafter"/>
</dbReference>
<dbReference type="GO" id="GO:0005524">
    <property type="term" value="F:ATP binding"/>
    <property type="evidence" value="ECO:0007669"/>
    <property type="project" value="UniProtKB-KW"/>
</dbReference>
<dbReference type="Proteomes" id="UP000008461">
    <property type="component" value="Chromosome"/>
</dbReference>
<protein>
    <recommendedName>
        <fullName evidence="2">non-specific protein-tyrosine kinase</fullName>
        <ecNumber evidence="2">2.7.10.2</ecNumber>
    </recommendedName>
</protein>
<dbReference type="OrthoDB" id="9794577at2"/>
<evidence type="ECO:0000256" key="9">
    <source>
        <dbReference type="SAM" id="Phobius"/>
    </source>
</evidence>
<dbReference type="Gene3D" id="3.40.50.300">
    <property type="entry name" value="P-loop containing nucleotide triphosphate hydrolases"/>
    <property type="match status" value="1"/>
</dbReference>
<feature type="transmembrane region" description="Helical" evidence="9">
    <location>
        <begin position="38"/>
        <end position="56"/>
    </location>
</feature>
<keyword evidence="9" id="KW-0812">Transmembrane</keyword>
<keyword evidence="7" id="KW-0829">Tyrosine-protein kinase</keyword>
<dbReference type="KEGG" id="hhy:Halhy_5431"/>
<keyword evidence="6" id="KW-0067">ATP-binding</keyword>
<keyword evidence="12" id="KW-1185">Reference proteome</keyword>
<evidence type="ECO:0000256" key="6">
    <source>
        <dbReference type="ARBA" id="ARBA00022840"/>
    </source>
</evidence>
<dbReference type="InterPro" id="IPR050445">
    <property type="entry name" value="Bact_polysacc_biosynth/exp"/>
</dbReference>
<keyword evidence="9" id="KW-0472">Membrane</keyword>
<evidence type="ECO:0000256" key="7">
    <source>
        <dbReference type="ARBA" id="ARBA00023137"/>
    </source>
</evidence>
<keyword evidence="4" id="KW-0547">Nucleotide-binding</keyword>
<dbReference type="STRING" id="760192.Halhy_5431"/>
<evidence type="ECO:0000256" key="3">
    <source>
        <dbReference type="ARBA" id="ARBA00022679"/>
    </source>
</evidence>
<reference evidence="11 12" key="1">
    <citation type="journal article" date="2011" name="Stand. Genomic Sci.">
        <title>Complete genome sequence of Haliscomenobacter hydrossis type strain (O).</title>
        <authorList>
            <consortium name="US DOE Joint Genome Institute (JGI-PGF)"/>
            <person name="Daligault H."/>
            <person name="Lapidus A."/>
            <person name="Zeytun A."/>
            <person name="Nolan M."/>
            <person name="Lucas S."/>
            <person name="Del Rio T.G."/>
            <person name="Tice H."/>
            <person name="Cheng J.F."/>
            <person name="Tapia R."/>
            <person name="Han C."/>
            <person name="Goodwin L."/>
            <person name="Pitluck S."/>
            <person name="Liolios K."/>
            <person name="Pagani I."/>
            <person name="Ivanova N."/>
            <person name="Huntemann M."/>
            <person name="Mavromatis K."/>
            <person name="Mikhailova N."/>
            <person name="Pati A."/>
            <person name="Chen A."/>
            <person name="Palaniappan K."/>
            <person name="Land M."/>
            <person name="Hauser L."/>
            <person name="Brambilla E.M."/>
            <person name="Rohde M."/>
            <person name="Verbarg S."/>
            <person name="Goker M."/>
            <person name="Bristow J."/>
            <person name="Eisen J.A."/>
            <person name="Markowitz V."/>
            <person name="Hugenholtz P."/>
            <person name="Kyrpides N.C."/>
            <person name="Klenk H.P."/>
            <person name="Woyke T."/>
        </authorList>
    </citation>
    <scope>NUCLEOTIDE SEQUENCE [LARGE SCALE GENOMIC DNA]</scope>
    <source>
        <strain evidence="12">ATCC 27775 / DSM 1100 / LMG 10767 / O</strain>
    </source>
</reference>
<evidence type="ECO:0000256" key="8">
    <source>
        <dbReference type="ARBA" id="ARBA00051245"/>
    </source>
</evidence>
<keyword evidence="3 11" id="KW-0808">Transferase</keyword>
<name>F4KR18_HALH1</name>
<evidence type="ECO:0000256" key="2">
    <source>
        <dbReference type="ARBA" id="ARBA00011903"/>
    </source>
</evidence>
<dbReference type="SUPFAM" id="SSF52540">
    <property type="entry name" value="P-loop containing nucleoside triphosphate hydrolases"/>
    <property type="match status" value="1"/>
</dbReference>
<dbReference type="NCBIfam" id="TIGR01007">
    <property type="entry name" value="eps_fam"/>
    <property type="match status" value="1"/>
</dbReference>
<dbReference type="InterPro" id="IPR027417">
    <property type="entry name" value="P-loop_NTPase"/>
</dbReference>
<gene>
    <name evidence="11" type="ordered locus">Halhy_5431</name>
</gene>
<keyword evidence="9" id="KW-1133">Transmembrane helix</keyword>
<dbReference type="RefSeq" id="WP_013767790.1">
    <property type="nucleotide sequence ID" value="NC_015510.1"/>
</dbReference>
<dbReference type="InterPro" id="IPR005702">
    <property type="entry name" value="Wzc-like_C"/>
</dbReference>
<dbReference type="InterPro" id="IPR025669">
    <property type="entry name" value="AAA_dom"/>
</dbReference>
<dbReference type="CDD" id="cd05387">
    <property type="entry name" value="BY-kinase"/>
    <property type="match status" value="1"/>
</dbReference>
<comment type="catalytic activity">
    <reaction evidence="8">
        <text>L-tyrosyl-[protein] + ATP = O-phospho-L-tyrosyl-[protein] + ADP + H(+)</text>
        <dbReference type="Rhea" id="RHEA:10596"/>
        <dbReference type="Rhea" id="RHEA-COMP:10136"/>
        <dbReference type="Rhea" id="RHEA-COMP:20101"/>
        <dbReference type="ChEBI" id="CHEBI:15378"/>
        <dbReference type="ChEBI" id="CHEBI:30616"/>
        <dbReference type="ChEBI" id="CHEBI:46858"/>
        <dbReference type="ChEBI" id="CHEBI:61978"/>
        <dbReference type="ChEBI" id="CHEBI:456216"/>
        <dbReference type="EC" id="2.7.10.2"/>
    </reaction>
</comment>
<reference key="2">
    <citation type="submission" date="2011-04" db="EMBL/GenBank/DDBJ databases">
        <title>Complete sequence of chromosome of Haliscomenobacter hydrossis DSM 1100.</title>
        <authorList>
            <consortium name="US DOE Joint Genome Institute (JGI-PGF)"/>
            <person name="Lucas S."/>
            <person name="Han J."/>
            <person name="Lapidus A."/>
            <person name="Bruce D."/>
            <person name="Goodwin L."/>
            <person name="Pitluck S."/>
            <person name="Peters L."/>
            <person name="Kyrpides N."/>
            <person name="Mavromatis K."/>
            <person name="Ivanova N."/>
            <person name="Ovchinnikova G."/>
            <person name="Pagani I."/>
            <person name="Daligault H."/>
            <person name="Detter J.C."/>
            <person name="Han C."/>
            <person name="Land M."/>
            <person name="Hauser L."/>
            <person name="Markowitz V."/>
            <person name="Cheng J.-F."/>
            <person name="Hugenholtz P."/>
            <person name="Woyke T."/>
            <person name="Wu D."/>
            <person name="Verbarg S."/>
            <person name="Frueling A."/>
            <person name="Brambilla E."/>
            <person name="Klenk H.-P."/>
            <person name="Eisen J.A."/>
        </authorList>
    </citation>
    <scope>NUCLEOTIDE SEQUENCE</scope>
    <source>
        <strain>DSM 1100</strain>
    </source>
</reference>
<dbReference type="EMBL" id="CP002691">
    <property type="protein sequence ID" value="AEE53256.1"/>
    <property type="molecule type" value="Genomic_DNA"/>
</dbReference>
<dbReference type="GO" id="GO:0004715">
    <property type="term" value="F:non-membrane spanning protein tyrosine kinase activity"/>
    <property type="evidence" value="ECO:0007669"/>
    <property type="project" value="UniProtKB-EC"/>
</dbReference>
<feature type="transmembrane region" description="Helical" evidence="9">
    <location>
        <begin position="503"/>
        <end position="525"/>
    </location>
</feature>
<evidence type="ECO:0000259" key="10">
    <source>
        <dbReference type="Pfam" id="PF13614"/>
    </source>
</evidence>
<dbReference type="AlphaFoldDB" id="F4KR18"/>
<evidence type="ECO:0000256" key="4">
    <source>
        <dbReference type="ARBA" id="ARBA00022741"/>
    </source>
</evidence>
<evidence type="ECO:0000313" key="12">
    <source>
        <dbReference type="Proteomes" id="UP000008461"/>
    </source>
</evidence>